<keyword evidence="2" id="KW-1185">Reference proteome</keyword>
<dbReference type="GO" id="GO:0006772">
    <property type="term" value="P:thiamine metabolic process"/>
    <property type="evidence" value="ECO:0007669"/>
    <property type="project" value="InterPro"/>
</dbReference>
<dbReference type="RefSeq" id="XP_001798234.1">
    <property type="nucleotide sequence ID" value="XM_001798182.1"/>
</dbReference>
<evidence type="ECO:0000313" key="2">
    <source>
        <dbReference type="Proteomes" id="UP000663193"/>
    </source>
</evidence>
<dbReference type="AlphaFoldDB" id="A0A7U2HWA5"/>
<dbReference type="SUPFAM" id="SSF55154">
    <property type="entry name" value="CYTH-like phosphatases"/>
    <property type="match status" value="1"/>
</dbReference>
<dbReference type="EMBL" id="CP069024">
    <property type="protein sequence ID" value="QRC93043.1"/>
    <property type="molecule type" value="Genomic_DNA"/>
</dbReference>
<dbReference type="InterPro" id="IPR039582">
    <property type="entry name" value="THTPA"/>
</dbReference>
<dbReference type="FunFam" id="2.40.320.10:FF:000016">
    <property type="entry name" value="Adenylate cyclase CyaB"/>
    <property type="match status" value="1"/>
</dbReference>
<dbReference type="OMA" id="MARYTTY"/>
<dbReference type="VEuPathDB" id="FungiDB:JI435_079080"/>
<gene>
    <name evidence="1" type="ORF">JI435_079080</name>
</gene>
<accession>A0A7U2HWA5</accession>
<dbReference type="InterPro" id="IPR012177">
    <property type="entry name" value="ThTPase_euk"/>
</dbReference>
<organism evidence="1 2">
    <name type="scientific">Phaeosphaeria nodorum (strain SN15 / ATCC MYA-4574 / FGSC 10173)</name>
    <name type="common">Glume blotch fungus</name>
    <name type="synonym">Parastagonospora nodorum</name>
    <dbReference type="NCBI Taxonomy" id="321614"/>
    <lineage>
        <taxon>Eukaryota</taxon>
        <taxon>Fungi</taxon>
        <taxon>Dikarya</taxon>
        <taxon>Ascomycota</taxon>
        <taxon>Pezizomycotina</taxon>
        <taxon>Dothideomycetes</taxon>
        <taxon>Pleosporomycetidae</taxon>
        <taxon>Pleosporales</taxon>
        <taxon>Pleosporineae</taxon>
        <taxon>Phaeosphaeriaceae</taxon>
        <taxon>Parastagonospora</taxon>
    </lineage>
</organism>
<name>A0A7U2HWA5_PHANO</name>
<reference evidence="2" key="1">
    <citation type="journal article" date="2021" name="BMC Genomics">
        <title>Chromosome-level genome assembly and manually-curated proteome of model necrotroph Parastagonospora nodorum Sn15 reveals a genome-wide trove of candidate effector homologs, and redundancy of virulence-related functions within an accessory chromosome.</title>
        <authorList>
            <person name="Bertazzoni S."/>
            <person name="Jones D.A.B."/>
            <person name="Phan H.T."/>
            <person name="Tan K.-C."/>
            <person name="Hane J.K."/>
        </authorList>
    </citation>
    <scope>NUCLEOTIDE SEQUENCE [LARGE SCALE GENOMIC DNA]</scope>
    <source>
        <strain evidence="2">SN15 / ATCC MYA-4574 / FGSC 10173)</strain>
    </source>
</reference>
<dbReference type="PANTHER" id="PTHR14586:SF1">
    <property type="entry name" value="THIAMINE-TRIPHOSPHATASE"/>
    <property type="match status" value="1"/>
</dbReference>
<dbReference type="GO" id="GO:0050333">
    <property type="term" value="F:thiamine triphosphate phosphatase activity"/>
    <property type="evidence" value="ECO:0007669"/>
    <property type="project" value="InterPro"/>
</dbReference>
<dbReference type="PANTHER" id="PTHR14586">
    <property type="entry name" value="THIAMINE-TRIPHOSPHATASE"/>
    <property type="match status" value="1"/>
</dbReference>
<dbReference type="Gene3D" id="2.40.320.10">
    <property type="entry name" value="Hypothetical Protein Pfu-838710-001"/>
    <property type="match status" value="1"/>
</dbReference>
<dbReference type="OrthoDB" id="442176at2759"/>
<dbReference type="KEGG" id="pno:SNOG_07908"/>
<sequence length="224" mass="25606">MARSLPALSCILEVERKFRSLAVQELTAHQGSPSFRSVRSLGQRTLHDVYYDQSSLLSSAGVWVRQRNGQWEAKIKMGGDFTNSKFEEITGHRDISRCVKEIIGGKCIEEGRQFGLVQTAAFVTTRKAWIADDEFQIVLDTTDFGHTVGEVELQQQVSLTREREMCLEQERQRILQKMDDRIAAFMTHYAWAFCPGAPKGKLTAYFERETYQSMSESTRRPSKP</sequence>
<dbReference type="CDD" id="cd07758">
    <property type="entry name" value="ThTPase"/>
    <property type="match status" value="1"/>
</dbReference>
<evidence type="ECO:0000313" key="1">
    <source>
        <dbReference type="EMBL" id="QRC93043.1"/>
    </source>
</evidence>
<dbReference type="Proteomes" id="UP000663193">
    <property type="component" value="Chromosome 2"/>
</dbReference>
<proteinExistence type="predicted"/>
<protein>
    <submittedName>
        <fullName evidence="1">Thiamine-triphosphatase</fullName>
    </submittedName>
</protein>
<dbReference type="InterPro" id="IPR033469">
    <property type="entry name" value="CYTH-like_dom_sf"/>
</dbReference>